<sequence length="175" mass="19407">MATKPKPFRILGLDLSITSPGFAVVDVKKGAPSLVTTAHFTTAAATPQALRYEEIEAFALLFIRDHMPFDVVVREIWPPSRNYAQNNKIHGTWASVERALHRYGYEVDVHVTPANVKKTVTGNGNAKKPEVAQGVRDILRLEEDYAFKTDDHSDAAAVALTYCVREKLITIGEDD</sequence>
<protein>
    <submittedName>
        <fullName evidence="12">Crossover junction endodeoxyribonuclease RuvC</fullName>
    </submittedName>
</protein>
<name>A0ABZ2CT70_9BACI</name>
<keyword evidence="11" id="KW-0234">DNA repair</keyword>
<keyword evidence="3" id="KW-0540">Nuclease</keyword>
<evidence type="ECO:0000256" key="5">
    <source>
        <dbReference type="ARBA" id="ARBA00022759"/>
    </source>
</evidence>
<dbReference type="InterPro" id="IPR020563">
    <property type="entry name" value="X-over_junc_endoDNase_Mg_BS"/>
</dbReference>
<dbReference type="InterPro" id="IPR036397">
    <property type="entry name" value="RNaseH_sf"/>
</dbReference>
<evidence type="ECO:0000256" key="10">
    <source>
        <dbReference type="ARBA" id="ARBA00023172"/>
    </source>
</evidence>
<comment type="similarity">
    <text evidence="1">Belongs to the RuvC family.</text>
</comment>
<accession>A0ABZ2CT70</accession>
<dbReference type="SUPFAM" id="SSF53098">
    <property type="entry name" value="Ribonuclease H-like"/>
    <property type="match status" value="1"/>
</dbReference>
<evidence type="ECO:0000256" key="1">
    <source>
        <dbReference type="ARBA" id="ARBA00009518"/>
    </source>
</evidence>
<dbReference type="EMBL" id="CP144921">
    <property type="protein sequence ID" value="WWA30359.1"/>
    <property type="molecule type" value="Genomic_DNA"/>
</dbReference>
<keyword evidence="10" id="KW-0233">DNA recombination</keyword>
<keyword evidence="9" id="KW-0238">DNA-binding</keyword>
<keyword evidence="2" id="KW-0963">Cytoplasm</keyword>
<evidence type="ECO:0000256" key="9">
    <source>
        <dbReference type="ARBA" id="ARBA00023125"/>
    </source>
</evidence>
<gene>
    <name evidence="12" type="ORF">V5G21_00760</name>
</gene>
<keyword evidence="13" id="KW-1185">Reference proteome</keyword>
<evidence type="ECO:0000256" key="6">
    <source>
        <dbReference type="ARBA" id="ARBA00022763"/>
    </source>
</evidence>
<evidence type="ECO:0000256" key="4">
    <source>
        <dbReference type="ARBA" id="ARBA00022723"/>
    </source>
</evidence>
<dbReference type="InterPro" id="IPR002176">
    <property type="entry name" value="X-over_junc_endoDNase_RuvC"/>
</dbReference>
<dbReference type="Pfam" id="PF02075">
    <property type="entry name" value="RuvC"/>
    <property type="match status" value="1"/>
</dbReference>
<keyword evidence="6" id="KW-0227">DNA damage</keyword>
<dbReference type="PROSITE" id="PS01321">
    <property type="entry name" value="RUVC"/>
    <property type="match status" value="1"/>
</dbReference>
<evidence type="ECO:0000256" key="3">
    <source>
        <dbReference type="ARBA" id="ARBA00022722"/>
    </source>
</evidence>
<proteinExistence type="inferred from homology"/>
<evidence type="ECO:0000256" key="11">
    <source>
        <dbReference type="ARBA" id="ARBA00023204"/>
    </source>
</evidence>
<dbReference type="PANTHER" id="PTHR30194">
    <property type="entry name" value="CROSSOVER JUNCTION ENDODEOXYRIBONUCLEASE RUVC"/>
    <property type="match status" value="1"/>
</dbReference>
<organism evidence="12 13">
    <name type="scientific">Shouchella rhizosphaerae</name>
    <dbReference type="NCBI Taxonomy" id="866786"/>
    <lineage>
        <taxon>Bacteria</taxon>
        <taxon>Bacillati</taxon>
        <taxon>Bacillota</taxon>
        <taxon>Bacilli</taxon>
        <taxon>Bacillales</taxon>
        <taxon>Bacillaceae</taxon>
        <taxon>Shouchella</taxon>
    </lineage>
</organism>
<evidence type="ECO:0000313" key="12">
    <source>
        <dbReference type="EMBL" id="WWA30359.1"/>
    </source>
</evidence>
<keyword evidence="4" id="KW-0479">Metal-binding</keyword>
<evidence type="ECO:0000256" key="2">
    <source>
        <dbReference type="ARBA" id="ARBA00022490"/>
    </source>
</evidence>
<keyword evidence="5" id="KW-0255">Endonuclease</keyword>
<dbReference type="PANTHER" id="PTHR30194:SF3">
    <property type="entry name" value="CROSSOVER JUNCTION ENDODEOXYRIBONUCLEASE RUVC"/>
    <property type="match status" value="1"/>
</dbReference>
<dbReference type="Proteomes" id="UP001341136">
    <property type="component" value="Chromosome"/>
</dbReference>
<keyword evidence="7" id="KW-0378">Hydrolase</keyword>
<dbReference type="InterPro" id="IPR012337">
    <property type="entry name" value="RNaseH-like_sf"/>
</dbReference>
<reference evidence="12 13" key="1">
    <citation type="submission" date="2024-01" db="EMBL/GenBank/DDBJ databases">
        <title>Culturomics analysis of mouse respiratory tract.</title>
        <authorList>
            <person name="Phillips A.M."/>
            <person name="Collette N.M."/>
            <person name="Mageeney C.M."/>
            <person name="Sinha A."/>
            <person name="Hern K.E."/>
            <person name="Arkin A.P."/>
            <person name="Williams K.P."/>
            <person name="Branda S."/>
        </authorList>
    </citation>
    <scope>NUCLEOTIDE SEQUENCE [LARGE SCALE GENOMIC DNA]</scope>
    <source>
        <strain evidence="12 13">CP20</strain>
    </source>
</reference>
<dbReference type="RefSeq" id="WP_338465115.1">
    <property type="nucleotide sequence ID" value="NZ_CP144921.1"/>
</dbReference>
<dbReference type="PRINTS" id="PR00696">
    <property type="entry name" value="RSOLVASERUVC"/>
</dbReference>
<keyword evidence="8" id="KW-0460">Magnesium</keyword>
<evidence type="ECO:0000313" key="13">
    <source>
        <dbReference type="Proteomes" id="UP001341136"/>
    </source>
</evidence>
<evidence type="ECO:0000256" key="8">
    <source>
        <dbReference type="ARBA" id="ARBA00022842"/>
    </source>
</evidence>
<evidence type="ECO:0000256" key="7">
    <source>
        <dbReference type="ARBA" id="ARBA00022801"/>
    </source>
</evidence>
<dbReference type="Gene3D" id="3.30.420.10">
    <property type="entry name" value="Ribonuclease H-like superfamily/Ribonuclease H"/>
    <property type="match status" value="1"/>
</dbReference>